<evidence type="ECO:0000313" key="1">
    <source>
        <dbReference type="EMBL" id="AJK68427.1"/>
    </source>
</evidence>
<dbReference type="AlphaFoldDB" id="A0A0B6TEN9"/>
<dbReference type="Proteomes" id="UP000031928">
    <property type="component" value="Chromosome"/>
</dbReference>
<dbReference type="KEGG" id="cmq:B840_04040"/>
<name>A0A0B6TEN9_9CORY</name>
<accession>A0A0B6TEN9</accession>
<keyword evidence="2" id="KW-1185">Reference proteome</keyword>
<dbReference type="RefSeq" id="WP_156971832.1">
    <property type="nucleotide sequence ID" value="NZ_CP007790.1"/>
</dbReference>
<reference evidence="1 2" key="1">
    <citation type="submission" date="2014-05" db="EMBL/GenBank/DDBJ databases">
        <title>Complete genome sequence of Corynebacterium marinum DSM 44953.</title>
        <authorList>
            <person name="Schaffert L."/>
            <person name="Albersmeier A."/>
            <person name="Kalinowski J."/>
            <person name="Ruckert C."/>
        </authorList>
    </citation>
    <scope>NUCLEOTIDE SEQUENCE [LARGE SCALE GENOMIC DNA]</scope>
    <source>
        <strain evidence="1 2">DSM 44953</strain>
    </source>
</reference>
<dbReference type="STRING" id="1224162.B840_04040"/>
<dbReference type="HOGENOM" id="CLU_1208127_0_0_11"/>
<sequence>MDDSESLTQLASQATALERSLHELLVRRRFAPAEALPEVDEEISRVLDRRKVVSDQAAAITACQIEKRLRKARALADPDGPRLDMGNFVRALDRGLGWRRDESCYIEDGIRKLPTLRVVAAWDDGEFIHFVIHVLAGTQEGFLGYCYEDDPSRWSWQVADIEMQEVSALSDLWFYGENLVPKIEGAEAEEVRWQRPVPDKFLPASMEELRSFELGKCAWINPEYFHTA</sequence>
<dbReference type="OrthoDB" id="9914797at2"/>
<dbReference type="EMBL" id="CP007790">
    <property type="protein sequence ID" value="AJK68427.1"/>
    <property type="molecule type" value="Genomic_DNA"/>
</dbReference>
<organism evidence="1 2">
    <name type="scientific">Corynebacterium marinum DSM 44953</name>
    <dbReference type="NCBI Taxonomy" id="1224162"/>
    <lineage>
        <taxon>Bacteria</taxon>
        <taxon>Bacillati</taxon>
        <taxon>Actinomycetota</taxon>
        <taxon>Actinomycetes</taxon>
        <taxon>Mycobacteriales</taxon>
        <taxon>Corynebacteriaceae</taxon>
        <taxon>Corynebacterium</taxon>
    </lineage>
</organism>
<gene>
    <name evidence="1" type="ORF">B840_04040</name>
</gene>
<evidence type="ECO:0000313" key="2">
    <source>
        <dbReference type="Proteomes" id="UP000031928"/>
    </source>
</evidence>
<protein>
    <submittedName>
        <fullName evidence="1">Uncharacterized protein</fullName>
    </submittedName>
</protein>
<proteinExistence type="predicted"/>